<dbReference type="InterPro" id="IPR014016">
    <property type="entry name" value="UvrD-like_ATP-bd"/>
</dbReference>
<feature type="domain" description="UvrD-like helicase C-terminal" evidence="16">
    <location>
        <begin position="295"/>
        <end position="601"/>
    </location>
</feature>
<dbReference type="AlphaFoldDB" id="A0A6J6H5R1"/>
<dbReference type="InterPro" id="IPR000212">
    <property type="entry name" value="DNA_helicase_UvrD/REP"/>
</dbReference>
<evidence type="ECO:0000256" key="6">
    <source>
        <dbReference type="ARBA" id="ARBA00022806"/>
    </source>
</evidence>
<comment type="similarity">
    <text evidence="1">Belongs to the helicase family. UvrD subfamily.</text>
</comment>
<evidence type="ECO:0000256" key="14">
    <source>
        <dbReference type="ARBA" id="ARBA00048988"/>
    </source>
</evidence>
<sequence length="1024" mass="112886">MAQLPLGAKAVVYGSPGSGKTTALKALYLAKVAQDNPERVETHEVLAIAASREAANLLRDELALAYQGATSGPMARSLSSFAFQVLRHQALARGTKAPELISGAEQDLILKQILESAGELNLDWPKQINAQVMSLRGFRAELRDLITVCLEYRLTPEELRTLAHSANKPEWLAVSALYAQYLERLREPAFENRHDASTLLAVAAELLESGEGFTEEVAAVKLVLIDDAQELTPGARRFIRALVSRGAGLVLFGDPDTATLGFRAADARSMTTLMQEVGAQPEQFVLLSEHQPRTAGIARVLGNLSAELPSEQGGLQRRDYVSARELIETDESLERHVFNTSQAETAWMARRLRELYLDEKVDWSEIAIVARSRAILENLEAALAAESVPVSIRLSRSALRDEFASRALLDLAELAVSQENLTVEDAKRLLASPFCGIDSLMLRRLRRSLRRAEIEAGGDRTTDELLLELFVAPGTAATVNTHEAKLVSRFALKFAEARKLVTDKANVEELFWHFWQGSAPANQWPEQSLALDDVGAQLGRNLDAIVALFGAANRFVERYPEAEASTFIDQQLQTDLPEDTLTFNDRDDSRVSLLTPAGLIAKRFKVVFVAGLQDGVWPNLKPRSSLLGATALAQFASGRTETVEAVAKNELPDELRMLHKAVGAASERLVVTAVESEDAQVSTFMRSMFGVIPDPEDFAKPQYTLRGMVGSLRRRLTESTDPIERMACALGLARLAVEETPGANPANWYGLLPISTDEPLTNLDETDAEVYIKPSQLESFISCPLHWFMNEHGATDSSFEASLGTLIHSVAEHEEGKSETELLELLEQKWSVLEFEADWLEAREKRRAKRMIGNLVRYIQQVSETGGEVLAREAKFNFKIGSARVSGKVDRIERLADGSIMIVDLKTGTEISKDKAQEHPQLGLYQLAFANHAFDHIEGIDSASVLGGAKLVFVNDKNLSERPQDSLGQNDEKREHFENMVASVVEEMAMGNKVFVANVGSHCSDERSYGDCKLHLAKAVTYFE</sequence>
<dbReference type="PANTHER" id="PTHR11070">
    <property type="entry name" value="UVRD / RECB / PCRA DNA HELICASE FAMILY MEMBER"/>
    <property type="match status" value="1"/>
</dbReference>
<evidence type="ECO:0000256" key="2">
    <source>
        <dbReference type="ARBA" id="ARBA00022722"/>
    </source>
</evidence>
<dbReference type="GO" id="GO:0003677">
    <property type="term" value="F:DNA binding"/>
    <property type="evidence" value="ECO:0007669"/>
    <property type="project" value="UniProtKB-KW"/>
</dbReference>
<dbReference type="SUPFAM" id="SSF52980">
    <property type="entry name" value="Restriction endonuclease-like"/>
    <property type="match status" value="1"/>
</dbReference>
<gene>
    <name evidence="17" type="ORF">UFOPK1855_00246</name>
</gene>
<dbReference type="GO" id="GO:0033202">
    <property type="term" value="C:DNA helicase complex"/>
    <property type="evidence" value="ECO:0007669"/>
    <property type="project" value="TreeGrafter"/>
</dbReference>
<protein>
    <recommendedName>
        <fullName evidence="13">DNA 3'-5' helicase</fullName>
        <ecNumber evidence="13">5.6.2.4</ecNumber>
    </recommendedName>
</protein>
<dbReference type="EMBL" id="CAEZUW010000022">
    <property type="protein sequence ID" value="CAB4608070.1"/>
    <property type="molecule type" value="Genomic_DNA"/>
</dbReference>
<evidence type="ECO:0000256" key="3">
    <source>
        <dbReference type="ARBA" id="ARBA00022741"/>
    </source>
</evidence>
<dbReference type="Gene3D" id="3.90.320.10">
    <property type="match status" value="1"/>
</dbReference>
<keyword evidence="7" id="KW-0269">Exonuclease</keyword>
<evidence type="ECO:0000256" key="8">
    <source>
        <dbReference type="ARBA" id="ARBA00022840"/>
    </source>
</evidence>
<dbReference type="Gene3D" id="1.10.486.10">
    <property type="entry name" value="PCRA, domain 4"/>
    <property type="match status" value="1"/>
</dbReference>
<keyword evidence="5" id="KW-0378">Hydrolase</keyword>
<evidence type="ECO:0000256" key="7">
    <source>
        <dbReference type="ARBA" id="ARBA00022839"/>
    </source>
</evidence>
<dbReference type="GO" id="GO:0005524">
    <property type="term" value="F:ATP binding"/>
    <property type="evidence" value="ECO:0007669"/>
    <property type="project" value="UniProtKB-KW"/>
</dbReference>
<keyword evidence="6" id="KW-0347">Helicase</keyword>
<keyword evidence="2" id="KW-0540">Nuclease</keyword>
<evidence type="ECO:0000256" key="11">
    <source>
        <dbReference type="ARBA" id="ARBA00023235"/>
    </source>
</evidence>
<dbReference type="GO" id="GO:0000725">
    <property type="term" value="P:recombinational repair"/>
    <property type="evidence" value="ECO:0007669"/>
    <property type="project" value="TreeGrafter"/>
</dbReference>
<keyword evidence="8" id="KW-0067">ATP-binding</keyword>
<accession>A0A6J6H5R1</accession>
<evidence type="ECO:0000259" key="15">
    <source>
        <dbReference type="PROSITE" id="PS51198"/>
    </source>
</evidence>
<dbReference type="GO" id="GO:0004527">
    <property type="term" value="F:exonuclease activity"/>
    <property type="evidence" value="ECO:0007669"/>
    <property type="project" value="UniProtKB-KW"/>
</dbReference>
<dbReference type="SUPFAM" id="SSF52540">
    <property type="entry name" value="P-loop containing nucleoside triphosphate hydrolases"/>
    <property type="match status" value="1"/>
</dbReference>
<proteinExistence type="inferred from homology"/>
<dbReference type="InterPro" id="IPR027417">
    <property type="entry name" value="P-loop_NTPase"/>
</dbReference>
<evidence type="ECO:0000256" key="1">
    <source>
        <dbReference type="ARBA" id="ARBA00009922"/>
    </source>
</evidence>
<dbReference type="InterPro" id="IPR013986">
    <property type="entry name" value="DExx_box_DNA_helicase_dom_sf"/>
</dbReference>
<keyword evidence="4" id="KW-0227">DNA damage</keyword>
<comment type="catalytic activity">
    <reaction evidence="12">
        <text>Couples ATP hydrolysis with the unwinding of duplex DNA by translocating in the 3'-5' direction.</text>
        <dbReference type="EC" id="5.6.2.4"/>
    </reaction>
</comment>
<keyword evidence="11" id="KW-0413">Isomerase</keyword>
<evidence type="ECO:0000256" key="10">
    <source>
        <dbReference type="ARBA" id="ARBA00023204"/>
    </source>
</evidence>
<evidence type="ECO:0000256" key="12">
    <source>
        <dbReference type="ARBA" id="ARBA00034617"/>
    </source>
</evidence>
<dbReference type="PROSITE" id="PS51217">
    <property type="entry name" value="UVRD_HELICASE_CTER"/>
    <property type="match status" value="1"/>
</dbReference>
<dbReference type="Pfam" id="PF00580">
    <property type="entry name" value="UvrD-helicase"/>
    <property type="match status" value="1"/>
</dbReference>
<feature type="domain" description="UvrD-like helicase ATP-binding" evidence="15">
    <location>
        <begin position="1"/>
        <end position="294"/>
    </location>
</feature>
<dbReference type="InterPro" id="IPR011335">
    <property type="entry name" value="Restrct_endonuc-II-like"/>
</dbReference>
<dbReference type="PANTHER" id="PTHR11070:SF59">
    <property type="entry name" value="DNA 3'-5' HELICASE"/>
    <property type="match status" value="1"/>
</dbReference>
<dbReference type="Pfam" id="PF12705">
    <property type="entry name" value="PDDEXK_1"/>
    <property type="match status" value="1"/>
</dbReference>
<dbReference type="InterPro" id="IPR014017">
    <property type="entry name" value="DNA_helicase_UvrD-like_C"/>
</dbReference>
<evidence type="ECO:0000259" key="16">
    <source>
        <dbReference type="PROSITE" id="PS51217"/>
    </source>
</evidence>
<dbReference type="Gene3D" id="1.10.10.160">
    <property type="match status" value="1"/>
</dbReference>
<evidence type="ECO:0000256" key="13">
    <source>
        <dbReference type="ARBA" id="ARBA00034808"/>
    </source>
</evidence>
<evidence type="ECO:0000256" key="9">
    <source>
        <dbReference type="ARBA" id="ARBA00023125"/>
    </source>
</evidence>
<dbReference type="EC" id="5.6.2.4" evidence="13"/>
<evidence type="ECO:0000313" key="17">
    <source>
        <dbReference type="EMBL" id="CAB4608070.1"/>
    </source>
</evidence>
<organism evidence="17">
    <name type="scientific">freshwater metagenome</name>
    <dbReference type="NCBI Taxonomy" id="449393"/>
    <lineage>
        <taxon>unclassified sequences</taxon>
        <taxon>metagenomes</taxon>
        <taxon>ecological metagenomes</taxon>
    </lineage>
</organism>
<evidence type="ECO:0000256" key="4">
    <source>
        <dbReference type="ARBA" id="ARBA00022763"/>
    </source>
</evidence>
<keyword evidence="10" id="KW-0234">DNA repair</keyword>
<dbReference type="Gene3D" id="3.40.50.300">
    <property type="entry name" value="P-loop containing nucleotide triphosphate hydrolases"/>
    <property type="match status" value="2"/>
</dbReference>
<comment type="catalytic activity">
    <reaction evidence="14">
        <text>ATP + H2O = ADP + phosphate + H(+)</text>
        <dbReference type="Rhea" id="RHEA:13065"/>
        <dbReference type="ChEBI" id="CHEBI:15377"/>
        <dbReference type="ChEBI" id="CHEBI:15378"/>
        <dbReference type="ChEBI" id="CHEBI:30616"/>
        <dbReference type="ChEBI" id="CHEBI:43474"/>
        <dbReference type="ChEBI" id="CHEBI:456216"/>
        <dbReference type="EC" id="5.6.2.4"/>
    </reaction>
</comment>
<keyword evidence="9" id="KW-0238">DNA-binding</keyword>
<evidence type="ECO:0000256" key="5">
    <source>
        <dbReference type="ARBA" id="ARBA00022801"/>
    </source>
</evidence>
<keyword evidence="3" id="KW-0547">Nucleotide-binding</keyword>
<dbReference type="InterPro" id="IPR011604">
    <property type="entry name" value="PDDEXK-like_dom_sf"/>
</dbReference>
<dbReference type="GO" id="GO:0005829">
    <property type="term" value="C:cytosol"/>
    <property type="evidence" value="ECO:0007669"/>
    <property type="project" value="TreeGrafter"/>
</dbReference>
<name>A0A6J6H5R1_9ZZZZ</name>
<dbReference type="GO" id="GO:0043138">
    <property type="term" value="F:3'-5' DNA helicase activity"/>
    <property type="evidence" value="ECO:0007669"/>
    <property type="project" value="UniProtKB-EC"/>
</dbReference>
<dbReference type="PROSITE" id="PS51198">
    <property type="entry name" value="UVRD_HELICASE_ATP_BIND"/>
    <property type="match status" value="1"/>
</dbReference>
<dbReference type="InterPro" id="IPR038726">
    <property type="entry name" value="PDDEXK_AddAB-type"/>
</dbReference>
<reference evidence="17" key="1">
    <citation type="submission" date="2020-05" db="EMBL/GenBank/DDBJ databases">
        <authorList>
            <person name="Chiriac C."/>
            <person name="Salcher M."/>
            <person name="Ghai R."/>
            <person name="Kavagutti S V."/>
        </authorList>
    </citation>
    <scope>NUCLEOTIDE SEQUENCE</scope>
</reference>